<organism evidence="1 2">
    <name type="scientific">Strigamia maritima</name>
    <name type="common">European centipede</name>
    <name type="synonym">Geophilus maritimus</name>
    <dbReference type="NCBI Taxonomy" id="126957"/>
    <lineage>
        <taxon>Eukaryota</taxon>
        <taxon>Metazoa</taxon>
        <taxon>Ecdysozoa</taxon>
        <taxon>Arthropoda</taxon>
        <taxon>Myriapoda</taxon>
        <taxon>Chilopoda</taxon>
        <taxon>Pleurostigmophora</taxon>
        <taxon>Geophilomorpha</taxon>
        <taxon>Linotaeniidae</taxon>
        <taxon>Strigamia</taxon>
    </lineage>
</organism>
<dbReference type="Proteomes" id="UP000014500">
    <property type="component" value="Unassembled WGS sequence"/>
</dbReference>
<evidence type="ECO:0000313" key="2">
    <source>
        <dbReference type="Proteomes" id="UP000014500"/>
    </source>
</evidence>
<dbReference type="AlphaFoldDB" id="T1IW84"/>
<reference evidence="1" key="2">
    <citation type="submission" date="2015-02" db="UniProtKB">
        <authorList>
            <consortium name="EnsemblMetazoa"/>
        </authorList>
    </citation>
    <scope>IDENTIFICATION</scope>
</reference>
<protein>
    <submittedName>
        <fullName evidence="1">Uncharacterized protein</fullName>
    </submittedName>
</protein>
<sequence length="124" mass="13964">MAEKKGNQYIGGDAIDAKGDVHKGAGYVVVKRLSDEQKKPDEVAITVFVAFEGRTMKVYLPAGKTKISNLTEEIKNMKLIEGDLDNAIFQDEDSIEYTPSYPLCDKEKIFVRFLPKKSLKTYIQ</sequence>
<accession>T1IW84</accession>
<dbReference type="EnsemblMetazoa" id="SMAR005447-RA">
    <property type="protein sequence ID" value="SMAR005447-PA"/>
    <property type="gene ID" value="SMAR005447"/>
</dbReference>
<keyword evidence="2" id="KW-1185">Reference proteome</keyword>
<proteinExistence type="predicted"/>
<name>T1IW84_STRMM</name>
<evidence type="ECO:0000313" key="1">
    <source>
        <dbReference type="EnsemblMetazoa" id="SMAR005447-PA"/>
    </source>
</evidence>
<reference evidence="2" key="1">
    <citation type="submission" date="2011-05" db="EMBL/GenBank/DDBJ databases">
        <authorList>
            <person name="Richards S.R."/>
            <person name="Qu J."/>
            <person name="Jiang H."/>
            <person name="Jhangiani S.N."/>
            <person name="Agravi P."/>
            <person name="Goodspeed R."/>
            <person name="Gross S."/>
            <person name="Mandapat C."/>
            <person name="Jackson L."/>
            <person name="Mathew T."/>
            <person name="Pu L."/>
            <person name="Thornton R."/>
            <person name="Saada N."/>
            <person name="Wilczek-Boney K.B."/>
            <person name="Lee S."/>
            <person name="Kovar C."/>
            <person name="Wu Y."/>
            <person name="Scherer S.E."/>
            <person name="Worley K.C."/>
            <person name="Muzny D.M."/>
            <person name="Gibbs R."/>
        </authorList>
    </citation>
    <scope>NUCLEOTIDE SEQUENCE</scope>
    <source>
        <strain evidence="2">Brora</strain>
    </source>
</reference>
<dbReference type="EMBL" id="JH431611">
    <property type="status" value="NOT_ANNOTATED_CDS"/>
    <property type="molecule type" value="Genomic_DNA"/>
</dbReference>
<dbReference type="HOGENOM" id="CLU_2006777_0_0_1"/>